<dbReference type="Proteomes" id="UP000003344">
    <property type="component" value="Unassembled WGS sequence"/>
</dbReference>
<dbReference type="STRING" id="546266.NEIMUCOT_05010"/>
<dbReference type="EMBL" id="ACDX02000007">
    <property type="protein sequence ID" value="EFC88627.1"/>
    <property type="molecule type" value="Genomic_DNA"/>
</dbReference>
<comment type="caution">
    <text evidence="2">The sequence shown here is derived from an EMBL/GenBank/DDBJ whole genome shotgun (WGS) entry which is preliminary data.</text>
</comment>
<dbReference type="AlphaFoldDB" id="D2ZWL3"/>
<organism evidence="2 3">
    <name type="scientific">Neisseria mucosa (strain ATCC 25996 / DSM 4631 / NCTC 10774 / M26)</name>
    <dbReference type="NCBI Taxonomy" id="546266"/>
    <lineage>
        <taxon>Bacteria</taxon>
        <taxon>Pseudomonadati</taxon>
        <taxon>Pseudomonadota</taxon>
        <taxon>Betaproteobacteria</taxon>
        <taxon>Neisseriales</taxon>
        <taxon>Neisseriaceae</taxon>
        <taxon>Neisseria</taxon>
    </lineage>
</organism>
<proteinExistence type="predicted"/>
<feature type="compositionally biased region" description="Polar residues" evidence="1">
    <location>
        <begin position="11"/>
        <end position="22"/>
    </location>
</feature>
<gene>
    <name evidence="2" type="ORF">NEIMUCOT_05010</name>
</gene>
<evidence type="ECO:0000313" key="2">
    <source>
        <dbReference type="EMBL" id="EFC88627.1"/>
    </source>
</evidence>
<sequence length="40" mass="4711">MGQDPTKALFFTTSNFQPNPPSNQRFQTTFYLEFNQKNQP</sequence>
<accession>D2ZWL3</accession>
<evidence type="ECO:0000256" key="1">
    <source>
        <dbReference type="SAM" id="MobiDB-lite"/>
    </source>
</evidence>
<reference evidence="2 3" key="1">
    <citation type="submission" date="2009-10" db="EMBL/GenBank/DDBJ databases">
        <authorList>
            <person name="Weinstock G."/>
            <person name="Sodergren E."/>
            <person name="Clifton S."/>
            <person name="Fulton L."/>
            <person name="Fulton B."/>
            <person name="Courtney L."/>
            <person name="Fronick C."/>
            <person name="Harrison M."/>
            <person name="Strong C."/>
            <person name="Farmer C."/>
            <person name="Delahaunty K."/>
            <person name="Markovic C."/>
            <person name="Hall O."/>
            <person name="Minx P."/>
            <person name="Tomlinson C."/>
            <person name="Mitreva M."/>
            <person name="Nelson J."/>
            <person name="Hou S."/>
            <person name="Wollam A."/>
            <person name="Pepin K.H."/>
            <person name="Johnson M."/>
            <person name="Bhonagiri V."/>
            <person name="Nash W.E."/>
            <person name="Warren W."/>
            <person name="Chinwalla A."/>
            <person name="Mardis E.R."/>
            <person name="Wilson R.K."/>
        </authorList>
    </citation>
    <scope>NUCLEOTIDE SEQUENCE [LARGE SCALE GENOMIC DNA]</scope>
    <source>
        <strain evidence="3">ATCC 25996 / DSM 4631 / NCTC 10774 / M26</strain>
    </source>
</reference>
<name>D2ZWL3_NEIM2</name>
<protein>
    <submittedName>
        <fullName evidence="2">Uncharacterized protein</fullName>
    </submittedName>
</protein>
<evidence type="ECO:0000313" key="3">
    <source>
        <dbReference type="Proteomes" id="UP000003344"/>
    </source>
</evidence>
<feature type="region of interest" description="Disordered" evidence="1">
    <location>
        <begin position="1"/>
        <end position="22"/>
    </location>
</feature>